<proteinExistence type="predicted"/>
<keyword evidence="3" id="KW-1185">Reference proteome</keyword>
<dbReference type="Proteomes" id="UP001066276">
    <property type="component" value="Chromosome 6"/>
</dbReference>
<name>A0AAV7Q900_PLEWA</name>
<evidence type="ECO:0000256" key="1">
    <source>
        <dbReference type="SAM" id="MobiDB-lite"/>
    </source>
</evidence>
<accession>A0AAV7Q900</accession>
<feature type="region of interest" description="Disordered" evidence="1">
    <location>
        <begin position="31"/>
        <end position="101"/>
    </location>
</feature>
<sequence>MGAIWLCADGLRTLRDWGKLQTAYNPKTAAQELVGWPDRRGKRRQKKTEKKPRKLRPPTVPTKRSGSAVRPVGAFRPAPGPPKDDADLPLARRAAGDGVGG</sequence>
<dbReference type="AlphaFoldDB" id="A0AAV7Q900"/>
<protein>
    <submittedName>
        <fullName evidence="2">Uncharacterized protein</fullName>
    </submittedName>
</protein>
<feature type="compositionally biased region" description="Basic residues" evidence="1">
    <location>
        <begin position="40"/>
        <end position="56"/>
    </location>
</feature>
<evidence type="ECO:0000313" key="3">
    <source>
        <dbReference type="Proteomes" id="UP001066276"/>
    </source>
</evidence>
<gene>
    <name evidence="2" type="ORF">NDU88_002129</name>
</gene>
<dbReference type="EMBL" id="JANPWB010000010">
    <property type="protein sequence ID" value="KAJ1135694.1"/>
    <property type="molecule type" value="Genomic_DNA"/>
</dbReference>
<organism evidence="2 3">
    <name type="scientific">Pleurodeles waltl</name>
    <name type="common">Iberian ribbed newt</name>
    <dbReference type="NCBI Taxonomy" id="8319"/>
    <lineage>
        <taxon>Eukaryota</taxon>
        <taxon>Metazoa</taxon>
        <taxon>Chordata</taxon>
        <taxon>Craniata</taxon>
        <taxon>Vertebrata</taxon>
        <taxon>Euteleostomi</taxon>
        <taxon>Amphibia</taxon>
        <taxon>Batrachia</taxon>
        <taxon>Caudata</taxon>
        <taxon>Salamandroidea</taxon>
        <taxon>Salamandridae</taxon>
        <taxon>Pleurodelinae</taxon>
        <taxon>Pleurodeles</taxon>
    </lineage>
</organism>
<reference evidence="2" key="1">
    <citation type="journal article" date="2022" name="bioRxiv">
        <title>Sequencing and chromosome-scale assembly of the giantPleurodeles waltlgenome.</title>
        <authorList>
            <person name="Brown T."/>
            <person name="Elewa A."/>
            <person name="Iarovenko S."/>
            <person name="Subramanian E."/>
            <person name="Araus A.J."/>
            <person name="Petzold A."/>
            <person name="Susuki M."/>
            <person name="Suzuki K.-i.T."/>
            <person name="Hayashi T."/>
            <person name="Toyoda A."/>
            <person name="Oliveira C."/>
            <person name="Osipova E."/>
            <person name="Leigh N.D."/>
            <person name="Simon A."/>
            <person name="Yun M.H."/>
        </authorList>
    </citation>
    <scope>NUCLEOTIDE SEQUENCE</scope>
    <source>
        <strain evidence="2">20211129_DDA</strain>
        <tissue evidence="2">Liver</tissue>
    </source>
</reference>
<comment type="caution">
    <text evidence="2">The sequence shown here is derived from an EMBL/GenBank/DDBJ whole genome shotgun (WGS) entry which is preliminary data.</text>
</comment>
<evidence type="ECO:0000313" key="2">
    <source>
        <dbReference type="EMBL" id="KAJ1135694.1"/>
    </source>
</evidence>